<keyword evidence="2" id="KW-1185">Reference proteome</keyword>
<gene>
    <name evidence="1" type="ORF">CJOHNSTONI_LOCUS1771</name>
</gene>
<organism evidence="1 2">
    <name type="scientific">Cercopithifilaria johnstoni</name>
    <dbReference type="NCBI Taxonomy" id="2874296"/>
    <lineage>
        <taxon>Eukaryota</taxon>
        <taxon>Metazoa</taxon>
        <taxon>Ecdysozoa</taxon>
        <taxon>Nematoda</taxon>
        <taxon>Chromadorea</taxon>
        <taxon>Rhabditida</taxon>
        <taxon>Spirurina</taxon>
        <taxon>Spiruromorpha</taxon>
        <taxon>Filarioidea</taxon>
        <taxon>Onchocercidae</taxon>
        <taxon>Cercopithifilaria</taxon>
    </lineage>
</organism>
<name>A0A8J2MK51_9BILA</name>
<proteinExistence type="predicted"/>
<evidence type="ECO:0000313" key="1">
    <source>
        <dbReference type="EMBL" id="CAG9531364.1"/>
    </source>
</evidence>
<dbReference type="OrthoDB" id="5850381at2759"/>
<sequence>MCTEDEISAMTEFLDEERASAEIVQLITLNMTKDEQDFSLPHDQYEMLRRSCNKVLNKIVNSNLKENVDQFLNTLTPNDNNKLRAYGMLSEEDKLVAFIDEKITEMNFTGIDKSEIEKYLKDLFMSLKLD</sequence>
<evidence type="ECO:0000313" key="2">
    <source>
        <dbReference type="Proteomes" id="UP000746747"/>
    </source>
</evidence>
<comment type="caution">
    <text evidence="1">The sequence shown here is derived from an EMBL/GenBank/DDBJ whole genome shotgun (WGS) entry which is preliminary data.</text>
</comment>
<reference evidence="1" key="1">
    <citation type="submission" date="2021-09" db="EMBL/GenBank/DDBJ databases">
        <authorList>
            <consortium name="Pathogen Informatics"/>
        </authorList>
    </citation>
    <scope>NUCLEOTIDE SEQUENCE</scope>
</reference>
<accession>A0A8J2MK51</accession>
<protein>
    <submittedName>
        <fullName evidence="1">Uncharacterized protein</fullName>
    </submittedName>
</protein>
<dbReference type="Proteomes" id="UP000746747">
    <property type="component" value="Unassembled WGS sequence"/>
</dbReference>
<dbReference type="EMBL" id="CAKAEH010000556">
    <property type="protein sequence ID" value="CAG9531364.1"/>
    <property type="molecule type" value="Genomic_DNA"/>
</dbReference>
<dbReference type="AlphaFoldDB" id="A0A8J2MK51"/>